<dbReference type="OrthoDB" id="5596422at2759"/>
<dbReference type="SUPFAM" id="SSF53300">
    <property type="entry name" value="vWA-like"/>
    <property type="match status" value="1"/>
</dbReference>
<feature type="region of interest" description="Disordered" evidence="1">
    <location>
        <begin position="139"/>
        <end position="191"/>
    </location>
</feature>
<dbReference type="InterPro" id="IPR016135">
    <property type="entry name" value="UBQ-conjugating_enzyme/RWD"/>
</dbReference>
<feature type="compositionally biased region" description="Basic and acidic residues" evidence="1">
    <location>
        <begin position="509"/>
        <end position="525"/>
    </location>
</feature>
<sequence>MSTYRLPDIPSLRKQQLRLEFTSLKTAPPPGVYVNISPTDPTFWSGVIFVRKGPYASAILRFQLRFPSTYPNLPPLITFATDIFHPLLVPLTTYTFSTNSSDTDTVSANDEERLPPGGFSLRHGFPHWFGRARRSAASSAAPSRNVSGGDLNDNCTDQAPAGQQGSERTAESVSEAPFKCSRTPTGDLPKGLISSSYPHARVSPVPAGLPHSCSPGIDVPVLELLNYIRSTFDDEAVLDSIPLEAAGNPGAWHAWRAHRGLGTRQGEDGLDGQLQKGSPQTRRPGEWNWEGVWEKRVQTGVETSYLESVLFGNNTRGASDDLVRFVKLDNDILAKTKEQIISTRGGRNLLMQGFDMFKITRSEANRNLILLALVLVPIVLLFSILATALVCSEYWSLRRERRRLIPSGNSGHTRRNRSDAPCLASSSDSSSASTKRSESSDSDADIQQSCPTRLSSHAPTKATQQSPRQSLCALIFVPPFAVPRRHPSYAVRRTSQFSRVPQYSTLQTPRDRTRSCEPRDTEMHTPLDTSPPKLEAFDSSESRMEERGNERRRLGSSHTLRKVPSKGIFARVAQALDFNKQRQPSPGPVPGSFTTPDLPTRAYTAPSPIITQSQLGESNRCESTLVTPVVSPQQFGRTPPLTRTNLCITKHRNNVQTRFPCPLPITSANMHITMDAMKISAHQDLFTWAAVDISAKIANLDGDIDAQIGCEVPLDIMILVDNSASMPPTLLNGACNTVLHIASSMDILVDRLAIGCISADPEQNLQLLSSLSICNLDLIRRLLRSMQIFELPGDQLSRARTTKALQEASNLLLRYSSRGALRHVFVVTSSSSISLPDMSTNVSSRIRFHTVSPEPALGIRASTTMVGWHLSASFDDEEDDGGVQGLKDSLKQVMRHLRMGLDPGVLSNLSIRIAGGDGCYIQAILGQTKCKTLRPGEKWTILVKIKAISEALETSYDPNDGNENTAGHGDHPVQNRAKNDVDQMIDQLQGLFRSSTIALTESLFTVTLEHNHSALSSAAVIKLENKCEINRYLRSNSLFGEKVTRALRKDVQELYDEERTIEAMNLTINSMHLSHHLDGEDRTESAHGDDSLEGSSYPPDPMMYVSPRVALGSMNPFRNLLRGCDENCIHALPPDQNAHGGIPFVSRCG</sequence>
<accession>A0A0A0HWD8</accession>
<feature type="compositionally biased region" description="Low complexity" evidence="1">
    <location>
        <begin position="419"/>
        <end position="434"/>
    </location>
</feature>
<feature type="transmembrane region" description="Helical" evidence="2">
    <location>
        <begin position="368"/>
        <end position="395"/>
    </location>
</feature>
<dbReference type="HOGENOM" id="CLU_276710_0_0_1"/>
<dbReference type="PROSITE" id="PS50127">
    <property type="entry name" value="UBC_2"/>
    <property type="match status" value="1"/>
</dbReference>
<dbReference type="InterPro" id="IPR000608">
    <property type="entry name" value="UBC"/>
</dbReference>
<dbReference type="InterPro" id="IPR036465">
    <property type="entry name" value="vWFA_dom_sf"/>
</dbReference>
<evidence type="ECO:0000259" key="3">
    <source>
        <dbReference type="PROSITE" id="PS50127"/>
    </source>
</evidence>
<keyword evidence="6" id="KW-1185">Reference proteome</keyword>
<name>A0A0A0HWD8_PARBD</name>
<dbReference type="STRING" id="502780.A0A0A0HWD8"/>
<feature type="compositionally biased region" description="Basic and acidic residues" evidence="1">
    <location>
        <begin position="1076"/>
        <end position="1090"/>
    </location>
</feature>
<feature type="region of interest" description="Disordered" evidence="1">
    <location>
        <begin position="263"/>
        <end position="285"/>
    </location>
</feature>
<dbReference type="PROSITE" id="PS50234">
    <property type="entry name" value="VWFA"/>
    <property type="match status" value="1"/>
</dbReference>
<keyword evidence="2" id="KW-0472">Membrane</keyword>
<dbReference type="CDD" id="cd00198">
    <property type="entry name" value="vWFA"/>
    <property type="match status" value="1"/>
</dbReference>
<dbReference type="KEGG" id="pbn:PADG_11145"/>
<feature type="region of interest" description="Disordered" evidence="1">
    <location>
        <begin position="492"/>
        <end position="557"/>
    </location>
</feature>
<dbReference type="InParanoid" id="A0A0A0HWD8"/>
<feature type="compositionally biased region" description="Basic and acidic residues" evidence="1">
    <location>
        <begin position="540"/>
        <end position="553"/>
    </location>
</feature>
<dbReference type="eggNOG" id="KOG0429">
    <property type="taxonomic scope" value="Eukaryota"/>
</dbReference>
<evidence type="ECO:0000256" key="1">
    <source>
        <dbReference type="SAM" id="MobiDB-lite"/>
    </source>
</evidence>
<dbReference type="Gene3D" id="3.10.110.10">
    <property type="entry name" value="Ubiquitin Conjugating Enzyme"/>
    <property type="match status" value="1"/>
</dbReference>
<feature type="compositionally biased region" description="Polar residues" evidence="1">
    <location>
        <begin position="153"/>
        <end position="167"/>
    </location>
</feature>
<evidence type="ECO:0000313" key="6">
    <source>
        <dbReference type="Proteomes" id="UP000001628"/>
    </source>
</evidence>
<dbReference type="Gene3D" id="3.40.50.410">
    <property type="entry name" value="von Willebrand factor, type A domain"/>
    <property type="match status" value="1"/>
</dbReference>
<keyword evidence="2" id="KW-0812">Transmembrane</keyword>
<dbReference type="AlphaFoldDB" id="A0A0A0HWD8"/>
<dbReference type="RefSeq" id="XP_010756741.1">
    <property type="nucleotide sequence ID" value="XM_010758439.1"/>
</dbReference>
<keyword evidence="2" id="KW-1133">Transmembrane helix</keyword>
<reference evidence="5 6" key="1">
    <citation type="journal article" date="2011" name="PLoS Genet.">
        <title>Comparative genomic analysis of human fungal pathogens causing paracoccidioidomycosis.</title>
        <authorList>
            <person name="Desjardins C.A."/>
            <person name="Champion M.D."/>
            <person name="Holder J.W."/>
            <person name="Muszewska A."/>
            <person name="Goldberg J."/>
            <person name="Bailao A.M."/>
            <person name="Brigido M.M."/>
            <person name="Ferreira M.E."/>
            <person name="Garcia A.M."/>
            <person name="Grynberg M."/>
            <person name="Gujja S."/>
            <person name="Heiman D.I."/>
            <person name="Henn M.R."/>
            <person name="Kodira C.D."/>
            <person name="Leon-Narvaez H."/>
            <person name="Longo L.V."/>
            <person name="Ma L.J."/>
            <person name="Malavazi I."/>
            <person name="Matsuo A.L."/>
            <person name="Morais F.V."/>
            <person name="Pereira M."/>
            <person name="Rodriguez-Brito S."/>
            <person name="Sakthikumar S."/>
            <person name="Salem-Izacc S.M."/>
            <person name="Sykes S.M."/>
            <person name="Teixeira M.M."/>
            <person name="Vallejo M.C."/>
            <person name="Walter M.E."/>
            <person name="Yandava C."/>
            <person name="Young S."/>
            <person name="Zeng Q."/>
            <person name="Zucker J."/>
            <person name="Felipe M.S."/>
            <person name="Goldman G.H."/>
            <person name="Haas B.J."/>
            <person name="McEwen J.G."/>
            <person name="Nino-Vega G."/>
            <person name="Puccia R."/>
            <person name="San-Blas G."/>
            <person name="Soares C.M."/>
            <person name="Birren B.W."/>
            <person name="Cuomo C.A."/>
        </authorList>
    </citation>
    <scope>NUCLEOTIDE SEQUENCE [LARGE SCALE GENOMIC DNA]</scope>
    <source>
        <strain evidence="5 6">Pb18</strain>
    </source>
</reference>
<dbReference type="SUPFAM" id="SSF54495">
    <property type="entry name" value="UBC-like"/>
    <property type="match status" value="1"/>
</dbReference>
<feature type="region of interest" description="Disordered" evidence="1">
    <location>
        <begin position="1076"/>
        <end position="1100"/>
    </location>
</feature>
<dbReference type="InterPro" id="IPR002035">
    <property type="entry name" value="VWF_A"/>
</dbReference>
<dbReference type="EMBL" id="KN275957">
    <property type="protein sequence ID" value="KGM92688.1"/>
    <property type="molecule type" value="Genomic_DNA"/>
</dbReference>
<evidence type="ECO:0008006" key="7">
    <source>
        <dbReference type="Google" id="ProtNLM"/>
    </source>
</evidence>
<protein>
    <recommendedName>
        <fullName evidence="7">UBC core domain-containing protein</fullName>
    </recommendedName>
</protein>
<organism evidence="5 6">
    <name type="scientific">Paracoccidioides brasiliensis (strain Pb18)</name>
    <dbReference type="NCBI Taxonomy" id="502780"/>
    <lineage>
        <taxon>Eukaryota</taxon>
        <taxon>Fungi</taxon>
        <taxon>Dikarya</taxon>
        <taxon>Ascomycota</taxon>
        <taxon>Pezizomycotina</taxon>
        <taxon>Eurotiomycetes</taxon>
        <taxon>Eurotiomycetidae</taxon>
        <taxon>Onygenales</taxon>
        <taxon>Ajellomycetaceae</taxon>
        <taxon>Paracoccidioides</taxon>
    </lineage>
</organism>
<evidence type="ECO:0000259" key="4">
    <source>
        <dbReference type="PROSITE" id="PS50234"/>
    </source>
</evidence>
<evidence type="ECO:0000256" key="2">
    <source>
        <dbReference type="SAM" id="Phobius"/>
    </source>
</evidence>
<feature type="region of interest" description="Disordered" evidence="1">
    <location>
        <begin position="406"/>
        <end position="466"/>
    </location>
</feature>
<proteinExistence type="predicted"/>
<feature type="domain" description="VWFA" evidence="4">
    <location>
        <begin position="715"/>
        <end position="867"/>
    </location>
</feature>
<dbReference type="GeneID" id="22587042"/>
<gene>
    <name evidence="5" type="ORF">PADG_11145</name>
</gene>
<feature type="compositionally biased region" description="Polar residues" evidence="1">
    <location>
        <begin position="445"/>
        <end position="466"/>
    </location>
</feature>
<dbReference type="CDD" id="cd23814">
    <property type="entry name" value="UEV_AKTIP"/>
    <property type="match status" value="1"/>
</dbReference>
<dbReference type="Proteomes" id="UP000001628">
    <property type="component" value="Unassembled WGS sequence"/>
</dbReference>
<feature type="compositionally biased region" description="Polar residues" evidence="1">
    <location>
        <begin position="493"/>
        <end position="508"/>
    </location>
</feature>
<dbReference type="VEuPathDB" id="FungiDB:PADG_11145"/>
<feature type="domain" description="UBC core" evidence="3">
    <location>
        <begin position="12"/>
        <end position="174"/>
    </location>
</feature>
<evidence type="ECO:0000313" key="5">
    <source>
        <dbReference type="EMBL" id="KGM92688.1"/>
    </source>
</evidence>
<dbReference type="Pfam" id="PF00179">
    <property type="entry name" value="UQ_con"/>
    <property type="match status" value="1"/>
</dbReference>